<gene>
    <name evidence="4" type="primary">LOC108049982</name>
    <name evidence="2" type="synonym">108049982</name>
</gene>
<dbReference type="GeneID" id="108049982"/>
<feature type="region of interest" description="Disordered" evidence="1">
    <location>
        <begin position="212"/>
        <end position="234"/>
    </location>
</feature>
<sequence>MAYTIRLDWIRKSLNSCGSRQCRQMHEAGKTRISNQGPLRRLMRLIRNNSGMATGGSIHSGNDLPRMGRTKAKPQNKPQSLNERHTPFRVNTSPNANVVRIHPLTRCLEKKVKKPNQRLPFEKSATMRAHSAQRRGEQLARTVRSQDTSDHPRPSSTIPLKILEMSQRERSQMGHPLRDRRMLSQEVIDSMRTRNMERMVRESQARMLNERIKDQKQEQSADEPEKSEVPETKVKTESNAVMELLKKAISLGHFHSDGDSRVKDLKISRMQTKLDWNGLRHCRSSMGSFAVNRMSDALQTSHAYHMRIRCAKIQSPRQWQKSETENRNIQDTAANLIKEEQRRLDSLKAAKCHLNVPKVDIKLEKIREHKGVTPTDADKPTNSLIVDPKSFLTRVLHKDGTLSLNQTNNFSLATVENPDVFSNVSSALAKKQTTKLSKGPSELLPN</sequence>
<dbReference type="Proteomes" id="UP001652680">
    <property type="component" value="Unassembled WGS sequence"/>
</dbReference>
<proteinExistence type="predicted"/>
<protein>
    <submittedName>
        <fullName evidence="4">Uncharacterized protein LOC108049982</fullName>
    </submittedName>
</protein>
<accession>A0A6P4FNW0</accession>
<keyword evidence="3" id="KW-1185">Reference proteome</keyword>
<reference evidence="3" key="1">
    <citation type="journal article" date="2021" name="Elife">
        <title>Highly contiguous assemblies of 101 drosophilid genomes.</title>
        <authorList>
            <person name="Kim B.Y."/>
            <person name="Wang J.R."/>
            <person name="Miller D.E."/>
            <person name="Barmina O."/>
            <person name="Delaney E."/>
            <person name="Thompson A."/>
            <person name="Comeault A.A."/>
            <person name="Peede D."/>
            <person name="D'Agostino E.R."/>
            <person name="Pelaez J."/>
            <person name="Aguilar J.M."/>
            <person name="Haji D."/>
            <person name="Matsunaga T."/>
            <person name="Armstrong E.E."/>
            <person name="Zych M."/>
            <person name="Ogawa Y."/>
            <person name="Stamenkovic-Radak M."/>
            <person name="Jelic M."/>
            <person name="Veselinovic M.S."/>
            <person name="Tanaskovic M."/>
            <person name="Eric P."/>
            <person name="Gao J.J."/>
            <person name="Katoh T.K."/>
            <person name="Toda M.J."/>
            <person name="Watabe H."/>
            <person name="Watada M."/>
            <person name="Davis J.S."/>
            <person name="Moyle L.C."/>
            <person name="Manoli G."/>
            <person name="Bertolini E."/>
            <person name="Kostal V."/>
            <person name="Hawley R.S."/>
            <person name="Takahashi A."/>
            <person name="Jones C.D."/>
            <person name="Price D.K."/>
            <person name="Whiteman N."/>
            <person name="Kopp A."/>
            <person name="Matute D.R."/>
            <person name="Petrov D.A."/>
        </authorList>
    </citation>
    <scope>NUCLEOTIDE SEQUENCE [LARGE SCALE GENOMIC DNA]</scope>
</reference>
<dbReference type="EnsemblMetazoa" id="XM_017131442.2">
    <property type="protein sequence ID" value="XP_016986931.1"/>
    <property type="gene ID" value="LOC108049982"/>
</dbReference>
<evidence type="ECO:0000256" key="1">
    <source>
        <dbReference type="SAM" id="MobiDB-lite"/>
    </source>
</evidence>
<dbReference type="OrthoDB" id="7869431at2759"/>
<organism evidence="4">
    <name type="scientific">Drosophila rhopaloa</name>
    <name type="common">Fruit fly</name>
    <dbReference type="NCBI Taxonomy" id="1041015"/>
    <lineage>
        <taxon>Eukaryota</taxon>
        <taxon>Metazoa</taxon>
        <taxon>Ecdysozoa</taxon>
        <taxon>Arthropoda</taxon>
        <taxon>Hexapoda</taxon>
        <taxon>Insecta</taxon>
        <taxon>Pterygota</taxon>
        <taxon>Neoptera</taxon>
        <taxon>Endopterygota</taxon>
        <taxon>Diptera</taxon>
        <taxon>Brachycera</taxon>
        <taxon>Muscomorpha</taxon>
        <taxon>Ephydroidea</taxon>
        <taxon>Drosophilidae</taxon>
        <taxon>Drosophila</taxon>
        <taxon>Sophophora</taxon>
    </lineage>
</organism>
<reference evidence="2" key="3">
    <citation type="submission" date="2025-05" db="UniProtKB">
        <authorList>
            <consortium name="EnsemblMetazoa"/>
        </authorList>
    </citation>
    <scope>IDENTIFICATION</scope>
</reference>
<evidence type="ECO:0000313" key="4">
    <source>
        <dbReference type="RefSeq" id="XP_016986931.1"/>
    </source>
</evidence>
<feature type="compositionally biased region" description="Basic and acidic residues" evidence="1">
    <location>
        <begin position="166"/>
        <end position="177"/>
    </location>
</feature>
<evidence type="ECO:0000313" key="2">
    <source>
        <dbReference type="EnsemblMetazoa" id="XP_016986931.1"/>
    </source>
</evidence>
<evidence type="ECO:0000313" key="3">
    <source>
        <dbReference type="Proteomes" id="UP001652680"/>
    </source>
</evidence>
<dbReference type="AlphaFoldDB" id="A0A6P4FNW0"/>
<dbReference type="RefSeq" id="XP_016986931.1">
    <property type="nucleotide sequence ID" value="XM_017131442.1"/>
</dbReference>
<reference evidence="4" key="2">
    <citation type="submission" date="2025-04" db="UniProtKB">
        <authorList>
            <consortium name="RefSeq"/>
        </authorList>
    </citation>
    <scope>IDENTIFICATION</scope>
</reference>
<name>A0A6P4FNW0_DRORH</name>
<feature type="region of interest" description="Disordered" evidence="1">
    <location>
        <begin position="115"/>
        <end position="177"/>
    </location>
</feature>
<feature type="compositionally biased region" description="Polar residues" evidence="1">
    <location>
        <begin position="51"/>
        <end position="60"/>
    </location>
</feature>
<feature type="region of interest" description="Disordered" evidence="1">
    <location>
        <begin position="51"/>
        <end position="91"/>
    </location>
</feature>